<dbReference type="EMBL" id="JARKIF010000023">
    <property type="protein sequence ID" value="KAJ7615973.1"/>
    <property type="molecule type" value="Genomic_DNA"/>
</dbReference>
<evidence type="ECO:0000313" key="3">
    <source>
        <dbReference type="Proteomes" id="UP001221142"/>
    </source>
</evidence>
<dbReference type="Proteomes" id="UP001221142">
    <property type="component" value="Unassembled WGS sequence"/>
</dbReference>
<comment type="caution">
    <text evidence="2">The sequence shown here is derived from an EMBL/GenBank/DDBJ whole genome shotgun (WGS) entry which is preliminary data.</text>
</comment>
<sequence length="150" mass="15930">MSPSTSVRQLMHDFAVCASLSFIIVLGIIHGLIHLLHLYFTSSRAASAGPITTAILVPALRITEIATAHAYLMLVFKLTLACTVLVFALKEICCAVCARMGWCGVDVQGEDVETAAWERKALIGEASWVADVKVSPPETPAASESASTGQ</sequence>
<protein>
    <submittedName>
        <fullName evidence="2">Uncharacterized protein</fullName>
    </submittedName>
</protein>
<dbReference type="AlphaFoldDB" id="A0AAD7FFP5"/>
<keyword evidence="1" id="KW-0812">Transmembrane</keyword>
<keyword evidence="1" id="KW-0472">Membrane</keyword>
<feature type="transmembrane region" description="Helical" evidence="1">
    <location>
        <begin position="70"/>
        <end position="89"/>
    </location>
</feature>
<accession>A0AAD7FFP5</accession>
<keyword evidence="3" id="KW-1185">Reference proteome</keyword>
<name>A0AAD7FFP5_9AGAR</name>
<keyword evidence="1" id="KW-1133">Transmembrane helix</keyword>
<proteinExistence type="predicted"/>
<reference evidence="2" key="1">
    <citation type="submission" date="2023-03" db="EMBL/GenBank/DDBJ databases">
        <title>Massive genome expansion in bonnet fungi (Mycena s.s.) driven by repeated elements and novel gene families across ecological guilds.</title>
        <authorList>
            <consortium name="Lawrence Berkeley National Laboratory"/>
            <person name="Harder C.B."/>
            <person name="Miyauchi S."/>
            <person name="Viragh M."/>
            <person name="Kuo A."/>
            <person name="Thoen E."/>
            <person name="Andreopoulos B."/>
            <person name="Lu D."/>
            <person name="Skrede I."/>
            <person name="Drula E."/>
            <person name="Henrissat B."/>
            <person name="Morin E."/>
            <person name="Kohler A."/>
            <person name="Barry K."/>
            <person name="LaButti K."/>
            <person name="Morin E."/>
            <person name="Salamov A."/>
            <person name="Lipzen A."/>
            <person name="Mereny Z."/>
            <person name="Hegedus B."/>
            <person name="Baldrian P."/>
            <person name="Stursova M."/>
            <person name="Weitz H."/>
            <person name="Taylor A."/>
            <person name="Grigoriev I.V."/>
            <person name="Nagy L.G."/>
            <person name="Martin F."/>
            <person name="Kauserud H."/>
        </authorList>
    </citation>
    <scope>NUCLEOTIDE SEQUENCE</scope>
    <source>
        <strain evidence="2">9284</strain>
    </source>
</reference>
<feature type="transmembrane region" description="Helical" evidence="1">
    <location>
        <begin position="12"/>
        <end position="33"/>
    </location>
</feature>
<organism evidence="2 3">
    <name type="scientific">Roridomyces roridus</name>
    <dbReference type="NCBI Taxonomy" id="1738132"/>
    <lineage>
        <taxon>Eukaryota</taxon>
        <taxon>Fungi</taxon>
        <taxon>Dikarya</taxon>
        <taxon>Basidiomycota</taxon>
        <taxon>Agaricomycotina</taxon>
        <taxon>Agaricomycetes</taxon>
        <taxon>Agaricomycetidae</taxon>
        <taxon>Agaricales</taxon>
        <taxon>Marasmiineae</taxon>
        <taxon>Mycenaceae</taxon>
        <taxon>Roridomyces</taxon>
    </lineage>
</organism>
<evidence type="ECO:0000256" key="1">
    <source>
        <dbReference type="SAM" id="Phobius"/>
    </source>
</evidence>
<gene>
    <name evidence="2" type="ORF">FB45DRAFT_1064153</name>
</gene>
<evidence type="ECO:0000313" key="2">
    <source>
        <dbReference type="EMBL" id="KAJ7615973.1"/>
    </source>
</evidence>